<evidence type="ECO:0000313" key="1">
    <source>
        <dbReference type="EMBL" id="KKQ18610.1"/>
    </source>
</evidence>
<accession>A0A0G0FXR9</accession>
<comment type="caution">
    <text evidence="1">The sequence shown here is derived from an EMBL/GenBank/DDBJ whole genome shotgun (WGS) entry which is preliminary data.</text>
</comment>
<evidence type="ECO:0000313" key="2">
    <source>
        <dbReference type="Proteomes" id="UP000034508"/>
    </source>
</evidence>
<dbReference type="AlphaFoldDB" id="A0A0G0FXR9"/>
<gene>
    <name evidence="1" type="ORF">US31_C0003G0039</name>
</gene>
<dbReference type="Proteomes" id="UP000034508">
    <property type="component" value="Unassembled WGS sequence"/>
</dbReference>
<dbReference type="EMBL" id="LBSM01000003">
    <property type="protein sequence ID" value="KKQ18610.1"/>
    <property type="molecule type" value="Genomic_DNA"/>
</dbReference>
<reference evidence="1 2" key="1">
    <citation type="journal article" date="2015" name="Nature">
        <title>rRNA introns, odd ribosomes, and small enigmatic genomes across a large radiation of phyla.</title>
        <authorList>
            <person name="Brown C.T."/>
            <person name="Hug L.A."/>
            <person name="Thomas B.C."/>
            <person name="Sharon I."/>
            <person name="Castelle C.J."/>
            <person name="Singh A."/>
            <person name="Wilkins M.J."/>
            <person name="Williams K.H."/>
            <person name="Banfield J.F."/>
        </authorList>
    </citation>
    <scope>NUCLEOTIDE SEQUENCE [LARGE SCALE GENOMIC DNA]</scope>
</reference>
<organism evidence="1 2">
    <name type="scientific">Berkelbacteria bacterium GW2011_GWA1_36_9</name>
    <dbReference type="NCBI Taxonomy" id="1618331"/>
    <lineage>
        <taxon>Bacteria</taxon>
        <taxon>Candidatus Berkelbacteria</taxon>
    </lineage>
</organism>
<sequence>MCENRDGKFIIPTKPLAGRGWCVGQILGMKNSFYEVNILWVQYPEYADSDIIGMHQECVR</sequence>
<protein>
    <submittedName>
        <fullName evidence="1">Uncharacterized protein</fullName>
    </submittedName>
</protein>
<name>A0A0G0FXR9_9BACT</name>
<proteinExistence type="predicted"/>